<dbReference type="Proteomes" id="UP000007798">
    <property type="component" value="Unassembled WGS sequence"/>
</dbReference>
<keyword evidence="3" id="KW-1185">Reference proteome</keyword>
<dbReference type="HOGENOM" id="CLU_1231069_0_0_1"/>
<proteinExistence type="predicted"/>
<evidence type="ECO:0000313" key="3">
    <source>
        <dbReference type="Proteomes" id="UP000007798"/>
    </source>
</evidence>
<evidence type="ECO:0008006" key="4">
    <source>
        <dbReference type="Google" id="ProtNLM"/>
    </source>
</evidence>
<evidence type="ECO:0000256" key="1">
    <source>
        <dbReference type="SAM" id="SignalP"/>
    </source>
</evidence>
<feature type="chain" id="PRO_5006458527" description="AAA+ ATPase domain-containing protein" evidence="1">
    <location>
        <begin position="27"/>
        <end position="287"/>
    </location>
</feature>
<evidence type="ECO:0000313" key="2">
    <source>
        <dbReference type="EMBL" id="EDW86512.2"/>
    </source>
</evidence>
<dbReference type="AlphaFoldDB" id="B4NPS2"/>
<dbReference type="SMR" id="B4NPS2"/>
<feature type="signal peptide" evidence="1">
    <location>
        <begin position="1"/>
        <end position="26"/>
    </location>
</feature>
<dbReference type="OrthoDB" id="8191652at2759"/>
<dbReference type="KEGG" id="dwi:6652859"/>
<dbReference type="InParanoid" id="B4NPS2"/>
<dbReference type="EMBL" id="CH964291">
    <property type="protein sequence ID" value="EDW86512.2"/>
    <property type="molecule type" value="Genomic_DNA"/>
</dbReference>
<dbReference type="Gene3D" id="3.40.50.300">
    <property type="entry name" value="P-loop containing nucleotide triphosphate hydrolases"/>
    <property type="match status" value="1"/>
</dbReference>
<organism evidence="2 3">
    <name type="scientific">Drosophila willistoni</name>
    <name type="common">Fruit fly</name>
    <dbReference type="NCBI Taxonomy" id="7260"/>
    <lineage>
        <taxon>Eukaryota</taxon>
        <taxon>Metazoa</taxon>
        <taxon>Ecdysozoa</taxon>
        <taxon>Arthropoda</taxon>
        <taxon>Hexapoda</taxon>
        <taxon>Insecta</taxon>
        <taxon>Pterygota</taxon>
        <taxon>Neoptera</taxon>
        <taxon>Endopterygota</taxon>
        <taxon>Diptera</taxon>
        <taxon>Brachycera</taxon>
        <taxon>Muscomorpha</taxon>
        <taxon>Ephydroidea</taxon>
        <taxon>Drosophilidae</taxon>
        <taxon>Drosophila</taxon>
        <taxon>Sophophora</taxon>
    </lineage>
</organism>
<dbReference type="SUPFAM" id="SSF52540">
    <property type="entry name" value="P-loop containing nucleoside triphosphate hydrolases"/>
    <property type="match status" value="1"/>
</dbReference>
<accession>B4NPS2</accession>
<keyword evidence="1" id="KW-0732">Signal</keyword>
<reference evidence="2 3" key="1">
    <citation type="journal article" date="2007" name="Nature">
        <title>Evolution of genes and genomes on the Drosophila phylogeny.</title>
        <authorList>
            <consortium name="Drosophila 12 Genomes Consortium"/>
            <person name="Clark A.G."/>
            <person name="Eisen M.B."/>
            <person name="Smith D.R."/>
            <person name="Bergman C.M."/>
            <person name="Oliver B."/>
            <person name="Markow T.A."/>
            <person name="Kaufman T.C."/>
            <person name="Kellis M."/>
            <person name="Gelbart W."/>
            <person name="Iyer V.N."/>
            <person name="Pollard D.A."/>
            <person name="Sackton T.B."/>
            <person name="Larracuente A.M."/>
            <person name="Singh N.D."/>
            <person name="Abad J.P."/>
            <person name="Abt D.N."/>
            <person name="Adryan B."/>
            <person name="Aguade M."/>
            <person name="Akashi H."/>
            <person name="Anderson W.W."/>
            <person name="Aquadro C.F."/>
            <person name="Ardell D.H."/>
            <person name="Arguello R."/>
            <person name="Artieri C.G."/>
            <person name="Barbash D.A."/>
            <person name="Barker D."/>
            <person name="Barsanti P."/>
            <person name="Batterham P."/>
            <person name="Batzoglou S."/>
            <person name="Begun D."/>
            <person name="Bhutkar A."/>
            <person name="Blanco E."/>
            <person name="Bosak S.A."/>
            <person name="Bradley R.K."/>
            <person name="Brand A.D."/>
            <person name="Brent M.R."/>
            <person name="Brooks A.N."/>
            <person name="Brown R.H."/>
            <person name="Butlin R.K."/>
            <person name="Caggese C."/>
            <person name="Calvi B.R."/>
            <person name="Bernardo de Carvalho A."/>
            <person name="Caspi A."/>
            <person name="Castrezana S."/>
            <person name="Celniker S.E."/>
            <person name="Chang J.L."/>
            <person name="Chapple C."/>
            <person name="Chatterji S."/>
            <person name="Chinwalla A."/>
            <person name="Civetta A."/>
            <person name="Clifton S.W."/>
            <person name="Comeron J.M."/>
            <person name="Costello J.C."/>
            <person name="Coyne J.A."/>
            <person name="Daub J."/>
            <person name="David R.G."/>
            <person name="Delcher A.L."/>
            <person name="Delehaunty K."/>
            <person name="Do C.B."/>
            <person name="Ebling H."/>
            <person name="Edwards K."/>
            <person name="Eickbush T."/>
            <person name="Evans J.D."/>
            <person name="Filipski A."/>
            <person name="Findeiss S."/>
            <person name="Freyhult E."/>
            <person name="Fulton L."/>
            <person name="Fulton R."/>
            <person name="Garcia A.C."/>
            <person name="Gardiner A."/>
            <person name="Garfield D.A."/>
            <person name="Garvin B.E."/>
            <person name="Gibson G."/>
            <person name="Gilbert D."/>
            <person name="Gnerre S."/>
            <person name="Godfrey J."/>
            <person name="Good R."/>
            <person name="Gotea V."/>
            <person name="Gravely B."/>
            <person name="Greenberg A.J."/>
            <person name="Griffiths-Jones S."/>
            <person name="Gross S."/>
            <person name="Guigo R."/>
            <person name="Gustafson E.A."/>
            <person name="Haerty W."/>
            <person name="Hahn M.W."/>
            <person name="Halligan D.L."/>
            <person name="Halpern A.L."/>
            <person name="Halter G.M."/>
            <person name="Han M.V."/>
            <person name="Heger A."/>
            <person name="Hillier L."/>
            <person name="Hinrichs A.S."/>
            <person name="Holmes I."/>
            <person name="Hoskins R.A."/>
            <person name="Hubisz M.J."/>
            <person name="Hultmark D."/>
            <person name="Huntley M.A."/>
            <person name="Jaffe D.B."/>
            <person name="Jagadeeshan S."/>
            <person name="Jeck W.R."/>
            <person name="Johnson J."/>
            <person name="Jones C.D."/>
            <person name="Jordan W.C."/>
            <person name="Karpen G.H."/>
            <person name="Kataoka E."/>
            <person name="Keightley P.D."/>
            <person name="Kheradpour P."/>
            <person name="Kirkness E.F."/>
            <person name="Koerich L.B."/>
            <person name="Kristiansen K."/>
            <person name="Kudrna D."/>
            <person name="Kulathinal R.J."/>
            <person name="Kumar S."/>
            <person name="Kwok R."/>
            <person name="Lander E."/>
            <person name="Langley C.H."/>
            <person name="Lapoint R."/>
            <person name="Lazzaro B.P."/>
            <person name="Lee S.J."/>
            <person name="Levesque L."/>
            <person name="Li R."/>
            <person name="Lin C.F."/>
            <person name="Lin M.F."/>
            <person name="Lindblad-Toh K."/>
            <person name="Llopart A."/>
            <person name="Long M."/>
            <person name="Low L."/>
            <person name="Lozovsky E."/>
            <person name="Lu J."/>
            <person name="Luo M."/>
            <person name="Machado C.A."/>
            <person name="Makalowski W."/>
            <person name="Marzo M."/>
            <person name="Matsuda M."/>
            <person name="Matzkin L."/>
            <person name="McAllister B."/>
            <person name="McBride C.S."/>
            <person name="McKernan B."/>
            <person name="McKernan K."/>
            <person name="Mendez-Lago M."/>
            <person name="Minx P."/>
            <person name="Mollenhauer M.U."/>
            <person name="Montooth K."/>
            <person name="Mount S.M."/>
            <person name="Mu X."/>
            <person name="Myers E."/>
            <person name="Negre B."/>
            <person name="Newfeld S."/>
            <person name="Nielsen R."/>
            <person name="Noor M.A."/>
            <person name="O'Grady P."/>
            <person name="Pachter L."/>
            <person name="Papaceit M."/>
            <person name="Parisi M.J."/>
            <person name="Parisi M."/>
            <person name="Parts L."/>
            <person name="Pedersen J.S."/>
            <person name="Pesole G."/>
            <person name="Phillippy A.M."/>
            <person name="Ponting C.P."/>
            <person name="Pop M."/>
            <person name="Porcelli D."/>
            <person name="Powell J.R."/>
            <person name="Prohaska S."/>
            <person name="Pruitt K."/>
            <person name="Puig M."/>
            <person name="Quesneville H."/>
            <person name="Ram K.R."/>
            <person name="Rand D."/>
            <person name="Rasmussen M.D."/>
            <person name="Reed L.K."/>
            <person name="Reenan R."/>
            <person name="Reily A."/>
            <person name="Remington K.A."/>
            <person name="Rieger T.T."/>
            <person name="Ritchie M.G."/>
            <person name="Robin C."/>
            <person name="Rogers Y.H."/>
            <person name="Rohde C."/>
            <person name="Rozas J."/>
            <person name="Rubenfield M.J."/>
            <person name="Ruiz A."/>
            <person name="Russo S."/>
            <person name="Salzberg S.L."/>
            <person name="Sanchez-Gracia A."/>
            <person name="Saranga D.J."/>
            <person name="Sato H."/>
            <person name="Schaeffer S.W."/>
            <person name="Schatz M.C."/>
            <person name="Schlenke T."/>
            <person name="Schwartz R."/>
            <person name="Segarra C."/>
            <person name="Singh R.S."/>
            <person name="Sirot L."/>
            <person name="Sirota M."/>
            <person name="Sisneros N.B."/>
            <person name="Smith C.D."/>
            <person name="Smith T.F."/>
            <person name="Spieth J."/>
            <person name="Stage D.E."/>
            <person name="Stark A."/>
            <person name="Stephan W."/>
            <person name="Strausberg R.L."/>
            <person name="Strempel S."/>
            <person name="Sturgill D."/>
            <person name="Sutton G."/>
            <person name="Sutton G.G."/>
            <person name="Tao W."/>
            <person name="Teichmann S."/>
            <person name="Tobari Y.N."/>
            <person name="Tomimura Y."/>
            <person name="Tsolas J.M."/>
            <person name="Valente V.L."/>
            <person name="Venter E."/>
            <person name="Venter J.C."/>
            <person name="Vicario S."/>
            <person name="Vieira F.G."/>
            <person name="Vilella A.J."/>
            <person name="Villasante A."/>
            <person name="Walenz B."/>
            <person name="Wang J."/>
            <person name="Wasserman M."/>
            <person name="Watts T."/>
            <person name="Wilson D."/>
            <person name="Wilson R.K."/>
            <person name="Wing R.A."/>
            <person name="Wolfner M.F."/>
            <person name="Wong A."/>
            <person name="Wong G.K."/>
            <person name="Wu C.I."/>
            <person name="Wu G."/>
            <person name="Yamamoto D."/>
            <person name="Yang H.P."/>
            <person name="Yang S.P."/>
            <person name="Yorke J.A."/>
            <person name="Yoshida K."/>
            <person name="Zdobnov E."/>
            <person name="Zhang P."/>
            <person name="Zhang Y."/>
            <person name="Zimin A.V."/>
            <person name="Baldwin J."/>
            <person name="Abdouelleil A."/>
            <person name="Abdulkadir J."/>
            <person name="Abebe A."/>
            <person name="Abera B."/>
            <person name="Abreu J."/>
            <person name="Acer S.C."/>
            <person name="Aftuck L."/>
            <person name="Alexander A."/>
            <person name="An P."/>
            <person name="Anderson E."/>
            <person name="Anderson S."/>
            <person name="Arachi H."/>
            <person name="Azer M."/>
            <person name="Bachantsang P."/>
            <person name="Barry A."/>
            <person name="Bayul T."/>
            <person name="Berlin A."/>
            <person name="Bessette D."/>
            <person name="Bloom T."/>
            <person name="Blye J."/>
            <person name="Boguslavskiy L."/>
            <person name="Bonnet C."/>
            <person name="Boukhgalter B."/>
            <person name="Bourzgui I."/>
            <person name="Brown A."/>
            <person name="Cahill P."/>
            <person name="Channer S."/>
            <person name="Cheshatsang Y."/>
            <person name="Chuda L."/>
            <person name="Citroen M."/>
            <person name="Collymore A."/>
            <person name="Cooke P."/>
            <person name="Costello M."/>
            <person name="D'Aco K."/>
            <person name="Daza R."/>
            <person name="De Haan G."/>
            <person name="DeGray S."/>
            <person name="DeMaso C."/>
            <person name="Dhargay N."/>
            <person name="Dooley K."/>
            <person name="Dooley E."/>
            <person name="Doricent M."/>
            <person name="Dorje P."/>
            <person name="Dorjee K."/>
            <person name="Dupes A."/>
            <person name="Elong R."/>
            <person name="Falk J."/>
            <person name="Farina A."/>
            <person name="Faro S."/>
            <person name="Ferguson D."/>
            <person name="Fisher S."/>
            <person name="Foley C.D."/>
            <person name="Franke A."/>
            <person name="Friedrich D."/>
            <person name="Gadbois L."/>
            <person name="Gearin G."/>
            <person name="Gearin C.R."/>
            <person name="Giannoukos G."/>
            <person name="Goode T."/>
            <person name="Graham J."/>
            <person name="Grandbois E."/>
            <person name="Grewal S."/>
            <person name="Gyaltsen K."/>
            <person name="Hafez N."/>
            <person name="Hagos B."/>
            <person name="Hall J."/>
            <person name="Henson C."/>
            <person name="Hollinger A."/>
            <person name="Honan T."/>
            <person name="Huard M.D."/>
            <person name="Hughes L."/>
            <person name="Hurhula B."/>
            <person name="Husby M.E."/>
            <person name="Kamat A."/>
            <person name="Kanga B."/>
            <person name="Kashin S."/>
            <person name="Khazanovich D."/>
            <person name="Kisner P."/>
            <person name="Lance K."/>
            <person name="Lara M."/>
            <person name="Lee W."/>
            <person name="Lennon N."/>
            <person name="Letendre F."/>
            <person name="LeVine R."/>
            <person name="Lipovsky A."/>
            <person name="Liu X."/>
            <person name="Liu J."/>
            <person name="Liu S."/>
            <person name="Lokyitsang T."/>
            <person name="Lokyitsang Y."/>
            <person name="Lubonja R."/>
            <person name="Lui A."/>
            <person name="MacDonald P."/>
            <person name="Magnisalis V."/>
            <person name="Maru K."/>
            <person name="Matthews C."/>
            <person name="McCusker W."/>
            <person name="McDonough S."/>
            <person name="Mehta T."/>
            <person name="Meldrim J."/>
            <person name="Meneus L."/>
            <person name="Mihai O."/>
            <person name="Mihalev A."/>
            <person name="Mihova T."/>
            <person name="Mittelman R."/>
            <person name="Mlenga V."/>
            <person name="Montmayeur A."/>
            <person name="Mulrain L."/>
            <person name="Navidi A."/>
            <person name="Naylor J."/>
            <person name="Negash T."/>
            <person name="Nguyen T."/>
            <person name="Nguyen N."/>
            <person name="Nicol R."/>
            <person name="Norbu C."/>
            <person name="Norbu N."/>
            <person name="Novod N."/>
            <person name="O'Neill B."/>
            <person name="Osman S."/>
            <person name="Markiewicz E."/>
            <person name="Oyono O.L."/>
            <person name="Patti C."/>
            <person name="Phunkhang P."/>
            <person name="Pierre F."/>
            <person name="Priest M."/>
            <person name="Raghuraman S."/>
            <person name="Rege F."/>
            <person name="Reyes R."/>
            <person name="Rise C."/>
            <person name="Rogov P."/>
            <person name="Ross K."/>
            <person name="Ryan E."/>
            <person name="Settipalli S."/>
            <person name="Shea T."/>
            <person name="Sherpa N."/>
            <person name="Shi L."/>
            <person name="Shih D."/>
            <person name="Sparrow T."/>
            <person name="Spaulding J."/>
            <person name="Stalker J."/>
            <person name="Stange-Thomann N."/>
            <person name="Stavropoulos S."/>
            <person name="Stone C."/>
            <person name="Strader C."/>
            <person name="Tesfaye S."/>
            <person name="Thomson T."/>
            <person name="Thoulutsang Y."/>
            <person name="Thoulutsang D."/>
            <person name="Topham K."/>
            <person name="Topping I."/>
            <person name="Tsamla T."/>
            <person name="Vassiliev H."/>
            <person name="Vo A."/>
            <person name="Wangchuk T."/>
            <person name="Wangdi T."/>
            <person name="Weiand M."/>
            <person name="Wilkinson J."/>
            <person name="Wilson A."/>
            <person name="Yadav S."/>
            <person name="Young G."/>
            <person name="Yu Q."/>
            <person name="Zembek L."/>
            <person name="Zhong D."/>
            <person name="Zimmer A."/>
            <person name="Zwirko Z."/>
            <person name="Jaffe D.B."/>
            <person name="Alvarez P."/>
            <person name="Brockman W."/>
            <person name="Butler J."/>
            <person name="Chin C."/>
            <person name="Gnerre S."/>
            <person name="Grabherr M."/>
            <person name="Kleber M."/>
            <person name="Mauceli E."/>
            <person name="MacCallum I."/>
        </authorList>
    </citation>
    <scope>NUCLEOTIDE SEQUENCE [LARGE SCALE GENOMIC DNA]</scope>
    <source>
        <strain evidence="3">Tucson 14030-0811.24</strain>
    </source>
</reference>
<dbReference type="FunCoup" id="B4NPS2">
    <property type="interactions" value="2"/>
</dbReference>
<sequence>MPWSLKRQSHALFLLISAICLGCTLSYYNQSLTKFLQSYTNQYQDIVHNKLNYCDGSLALGEMFTELRGHVLYQDIALNQLERVMANNQSFQSIALVGSSGLGKSLTVRLLRELFPWRENVHAINWHYHMEEEIDTIWSKFHFSHCGRNLVIIDNMAMGDQDFVKIINEAVQQRALSNGTPENSANSQHVTMIYVFNMNRMILSNQEYDEQLNQLQQELSEPTQMISYSTFQRHHLEQCIRHEVKMKDLNLSENYIEEMLNTTDVEISGCKTVYAKVLIYGTKTDKE</sequence>
<name>B4NPS2_DROWI</name>
<dbReference type="InterPro" id="IPR027417">
    <property type="entry name" value="P-loop_NTPase"/>
</dbReference>
<gene>
    <name evidence="2" type="primary">Dwil\GK14642</name>
    <name evidence="2" type="ORF">Dwil_GK14642</name>
</gene>
<dbReference type="eggNOG" id="ENOG502SDUG">
    <property type="taxonomic scope" value="Eukaryota"/>
</dbReference>
<protein>
    <recommendedName>
        <fullName evidence="4">AAA+ ATPase domain-containing protein</fullName>
    </recommendedName>
</protein>